<comment type="caution">
    <text evidence="2">The sequence shown here is derived from an EMBL/GenBank/DDBJ whole genome shotgun (WGS) entry which is preliminary data.</text>
</comment>
<organism evidence="2 3">
    <name type="scientific">Halobacteriovorax vibrionivorans</name>
    <dbReference type="NCBI Taxonomy" id="2152716"/>
    <lineage>
        <taxon>Bacteria</taxon>
        <taxon>Pseudomonadati</taxon>
        <taxon>Bdellovibrionota</taxon>
        <taxon>Bacteriovoracia</taxon>
        <taxon>Bacteriovoracales</taxon>
        <taxon>Halobacteriovoraceae</taxon>
        <taxon>Halobacteriovorax</taxon>
    </lineage>
</organism>
<sequence>MKVLLILALSILTISNTVLAKPTVRSGGSGVGNGGDTVRLRFISTGQGIIEYYKDGFKSIDDVLISPILLKRHLNIQTIRTSKDLLIDNLGNPVSAIGEPGSITLYVGDEIPELHWDNIFKNSRLANIMVLHELLRAQGINDDNYVYSSIVLKKQDILDIGNFRMKWAKQSFDIVKTTQLRSFHSKSIEEELNYFEQANKKLKNYNTIELAKLIKLNIEFSKAIKKDAGELSLLKTMRADYKLLRDVIPMVDKLSYQTIMGENNYKILNSLTLLLLKDFYFKVRMANLEVNQESLSMLKNYTSEFISAVSIASENWLICTGIEQSLNSLSSESYVVDKSDINMIISSLLGVLRDERCI</sequence>
<dbReference type="EMBL" id="QDKL01000002">
    <property type="protein sequence ID" value="RZF21281.1"/>
    <property type="molecule type" value="Genomic_DNA"/>
</dbReference>
<feature type="chain" id="PRO_5045305555" evidence="1">
    <location>
        <begin position="21"/>
        <end position="358"/>
    </location>
</feature>
<evidence type="ECO:0000313" key="3">
    <source>
        <dbReference type="Proteomes" id="UP000443582"/>
    </source>
</evidence>
<proteinExistence type="predicted"/>
<gene>
    <name evidence="2" type="ORF">DAY19_06245</name>
</gene>
<dbReference type="RefSeq" id="WP_114706349.1">
    <property type="nucleotide sequence ID" value="NZ_QDKL01000002.1"/>
</dbReference>
<evidence type="ECO:0000256" key="1">
    <source>
        <dbReference type="SAM" id="SignalP"/>
    </source>
</evidence>
<keyword evidence="1" id="KW-0732">Signal</keyword>
<dbReference type="Proteomes" id="UP000443582">
    <property type="component" value="Unassembled WGS sequence"/>
</dbReference>
<reference evidence="3" key="1">
    <citation type="journal article" date="2019" name="Int. J. Syst. Evol. Microbiol.">
        <title>Halobacteriovorax valvorus sp. nov., a novel prokaryotic predator isolated from coastal seawater of China.</title>
        <authorList>
            <person name="Chen M.-X."/>
        </authorList>
    </citation>
    <scope>NUCLEOTIDE SEQUENCE [LARGE SCALE GENOMIC DNA]</scope>
    <source>
        <strain evidence="3">BL9</strain>
    </source>
</reference>
<accession>A0ABY0IEB1</accession>
<protein>
    <submittedName>
        <fullName evidence="2">Uncharacterized protein</fullName>
    </submittedName>
</protein>
<feature type="signal peptide" evidence="1">
    <location>
        <begin position="1"/>
        <end position="20"/>
    </location>
</feature>
<keyword evidence="3" id="KW-1185">Reference proteome</keyword>
<evidence type="ECO:0000313" key="2">
    <source>
        <dbReference type="EMBL" id="RZF21281.1"/>
    </source>
</evidence>
<name>A0ABY0IEB1_9BACT</name>